<feature type="domain" description="HTH cro/C1-type" evidence="1">
    <location>
        <begin position="4"/>
        <end position="62"/>
    </location>
</feature>
<organism evidence="2 3">
    <name type="scientific">Aurantimonas endophytica</name>
    <dbReference type="NCBI Taxonomy" id="1522175"/>
    <lineage>
        <taxon>Bacteria</taxon>
        <taxon>Pseudomonadati</taxon>
        <taxon>Pseudomonadota</taxon>
        <taxon>Alphaproteobacteria</taxon>
        <taxon>Hyphomicrobiales</taxon>
        <taxon>Aurantimonadaceae</taxon>
        <taxon>Aurantimonas</taxon>
    </lineage>
</organism>
<dbReference type="CDD" id="cd00093">
    <property type="entry name" value="HTH_XRE"/>
    <property type="match status" value="1"/>
</dbReference>
<dbReference type="AlphaFoldDB" id="A0A7W6HFZ7"/>
<dbReference type="Pfam" id="PF13560">
    <property type="entry name" value="HTH_31"/>
    <property type="match status" value="1"/>
</dbReference>
<dbReference type="SMART" id="SM00530">
    <property type="entry name" value="HTH_XRE"/>
    <property type="match status" value="1"/>
</dbReference>
<dbReference type="PROSITE" id="PS50943">
    <property type="entry name" value="HTH_CROC1"/>
    <property type="match status" value="1"/>
</dbReference>
<dbReference type="RefSeq" id="WP_183210015.1">
    <property type="nucleotide sequence ID" value="NZ_JAAAMM010000004.1"/>
</dbReference>
<evidence type="ECO:0000313" key="3">
    <source>
        <dbReference type="Proteomes" id="UP000588647"/>
    </source>
</evidence>
<dbReference type="Gene3D" id="1.10.260.40">
    <property type="entry name" value="lambda repressor-like DNA-binding domains"/>
    <property type="match status" value="1"/>
</dbReference>
<evidence type="ECO:0000259" key="1">
    <source>
        <dbReference type="PROSITE" id="PS50943"/>
    </source>
</evidence>
<proteinExistence type="predicted"/>
<sequence length="83" mass="9046">MKSLKDWREGKGWNTQRLAEELGLDERSGAGTVWRWETGRSRPDADVVAKIAEITGGAVTAHDMHLTRLAFLQVKSPSAGVAA</sequence>
<accession>A0A7W6HFZ7</accession>
<keyword evidence="3" id="KW-1185">Reference proteome</keyword>
<name>A0A7W6HFZ7_9HYPH</name>
<gene>
    <name evidence="2" type="ORF">GGR03_003536</name>
</gene>
<comment type="caution">
    <text evidence="2">The sequence shown here is derived from an EMBL/GenBank/DDBJ whole genome shotgun (WGS) entry which is preliminary data.</text>
</comment>
<dbReference type="GO" id="GO:0003677">
    <property type="term" value="F:DNA binding"/>
    <property type="evidence" value="ECO:0007669"/>
    <property type="project" value="InterPro"/>
</dbReference>
<dbReference type="InterPro" id="IPR001387">
    <property type="entry name" value="Cro/C1-type_HTH"/>
</dbReference>
<dbReference type="InterPro" id="IPR010982">
    <property type="entry name" value="Lambda_DNA-bd_dom_sf"/>
</dbReference>
<reference evidence="2 3" key="1">
    <citation type="submission" date="2020-08" db="EMBL/GenBank/DDBJ databases">
        <title>Genomic Encyclopedia of Type Strains, Phase IV (KMG-IV): sequencing the most valuable type-strain genomes for metagenomic binning, comparative biology and taxonomic classification.</title>
        <authorList>
            <person name="Goeker M."/>
        </authorList>
    </citation>
    <scope>NUCLEOTIDE SEQUENCE [LARGE SCALE GENOMIC DNA]</scope>
    <source>
        <strain evidence="2 3">DSM 103570</strain>
    </source>
</reference>
<dbReference type="SUPFAM" id="SSF47413">
    <property type="entry name" value="lambda repressor-like DNA-binding domains"/>
    <property type="match status" value="1"/>
</dbReference>
<protein>
    <submittedName>
        <fullName evidence="2">Transcriptional regulator with XRE-family HTH domain</fullName>
    </submittedName>
</protein>
<dbReference type="Proteomes" id="UP000588647">
    <property type="component" value="Unassembled WGS sequence"/>
</dbReference>
<evidence type="ECO:0000313" key="2">
    <source>
        <dbReference type="EMBL" id="MBB4004448.1"/>
    </source>
</evidence>
<dbReference type="EMBL" id="JACIEM010000004">
    <property type="protein sequence ID" value="MBB4004448.1"/>
    <property type="molecule type" value="Genomic_DNA"/>
</dbReference>